<dbReference type="PANTHER" id="PTHR42044:SF2">
    <property type="entry name" value="DUF676 DOMAIN-CONTAINING PROTEIN"/>
    <property type="match status" value="1"/>
</dbReference>
<dbReference type="KEGG" id="apac:S7S_08115"/>
<dbReference type="PANTHER" id="PTHR42044">
    <property type="entry name" value="DUF676 DOMAIN-CONTAINING PROTEIN-RELATED"/>
    <property type="match status" value="1"/>
</dbReference>
<accession>A0A0B4XII0</accession>
<dbReference type="EMBL" id="CP004387">
    <property type="protein sequence ID" value="AJD48039.1"/>
    <property type="molecule type" value="Genomic_DNA"/>
</dbReference>
<evidence type="ECO:0000313" key="1">
    <source>
        <dbReference type="EMBL" id="AJD48039.1"/>
    </source>
</evidence>
<dbReference type="STRING" id="391936.S7S_08115"/>
<gene>
    <name evidence="1" type="ORF">S7S_08115</name>
</gene>
<dbReference type="HOGENOM" id="CLU_876146_0_0_6"/>
<organism evidence="1 2">
    <name type="scientific">Isoalcanivorax pacificus W11-5</name>
    <dbReference type="NCBI Taxonomy" id="391936"/>
    <lineage>
        <taxon>Bacteria</taxon>
        <taxon>Pseudomonadati</taxon>
        <taxon>Pseudomonadota</taxon>
        <taxon>Gammaproteobacteria</taxon>
        <taxon>Oceanospirillales</taxon>
        <taxon>Alcanivoracaceae</taxon>
        <taxon>Isoalcanivorax</taxon>
    </lineage>
</organism>
<evidence type="ECO:0000313" key="2">
    <source>
        <dbReference type="Proteomes" id="UP000006764"/>
    </source>
</evidence>
<reference evidence="1 2" key="1">
    <citation type="journal article" date="2012" name="J. Bacteriol.">
        <title>Genome sequence of an alkane-degrading bacterium, Alcanivorax pacificus type strain W11-5, isolated from deep sea sediment.</title>
        <authorList>
            <person name="Lai Q."/>
            <person name="Shao Z."/>
        </authorList>
    </citation>
    <scope>NUCLEOTIDE SEQUENCE [LARGE SCALE GENOMIC DNA]</scope>
    <source>
        <strain evidence="1 2">W11-5</strain>
    </source>
</reference>
<name>A0A0B4XII0_9GAMM</name>
<proteinExistence type="predicted"/>
<sequence length="333" mass="37436">MYLLTDNPAQHNKNRLIAHRPPMLRKTGKWIRRLVYNRSAIRRDASLILSHLPSLPYAFWPLNNEPSVRSERDPRSYASFADWLSAALQVVLPAQRVSCSPGTLVVHPPGGKMTEDSGWFFINGAGTAPPVALLNAAEIAAVFGRPVRLLHIPTWGLLRDLSHSVMARTLRKDGRLSRPAFYVIEQALRQYPRVVLVCHSQGTIVGSYIVRKLLRHPHTRPLVRKLEIYCVGGVADSLDIDVALSREAGHPVPYVEHFANGRDYFSQIGVLSHLDSTAGTVFCIPERSGHLFNEHYLAGIARGDYCNRGSRLYRYTRGRQPSHYQPIQPSARD</sequence>
<dbReference type="AlphaFoldDB" id="A0A0B4XII0"/>
<protein>
    <recommendedName>
        <fullName evidence="3">Alpha/beta hydrolase</fullName>
    </recommendedName>
</protein>
<keyword evidence="2" id="KW-1185">Reference proteome</keyword>
<evidence type="ECO:0008006" key="3">
    <source>
        <dbReference type="Google" id="ProtNLM"/>
    </source>
</evidence>
<dbReference type="Proteomes" id="UP000006764">
    <property type="component" value="Chromosome"/>
</dbReference>